<dbReference type="Proteomes" id="UP000009170">
    <property type="component" value="Unassembled WGS sequence"/>
</dbReference>
<dbReference type="RefSeq" id="XP_003074245.1">
    <property type="nucleotide sequence ID" value="XM_003074199.1"/>
</dbReference>
<dbReference type="OMA" id="EEGWHRV"/>
<reference evidence="1 3" key="1">
    <citation type="journal article" date="2006" name="Proc. Natl. Acad. Sci. U.S.A.">
        <title>Genome analysis of the smallest free-living eukaryote Ostreococcus tauri unveils many unique features.</title>
        <authorList>
            <person name="Derelle E."/>
            <person name="Ferraz C."/>
            <person name="Rombauts S."/>
            <person name="Rouze P."/>
            <person name="Worden A.Z."/>
            <person name="Robbens S."/>
            <person name="Partensky F."/>
            <person name="Degroeve S."/>
            <person name="Echeynie S."/>
            <person name="Cooke R."/>
            <person name="Saeys Y."/>
            <person name="Wuyts J."/>
            <person name="Jabbari K."/>
            <person name="Bowler C."/>
            <person name="Panaud O."/>
            <person name="Piegu B."/>
            <person name="Ball S.G."/>
            <person name="Ral J.-P."/>
            <person name="Bouget F.-Y."/>
            <person name="Piganeau G."/>
            <person name="De Baets B."/>
            <person name="Picard A."/>
            <person name="Delseny M."/>
            <person name="Demaille J."/>
            <person name="Van de Peer Y."/>
            <person name="Moreau H."/>
        </authorList>
    </citation>
    <scope>NUCLEOTIDE SEQUENCE [LARGE SCALE GENOMIC DNA]</scope>
    <source>
        <strain evidence="1 3">OTTH0595</strain>
    </source>
</reference>
<dbReference type="EMBL" id="KZ155838">
    <property type="protein sequence ID" value="OUS42788.1"/>
    <property type="molecule type" value="Genomic_DNA"/>
</dbReference>
<reference evidence="2" key="3">
    <citation type="submission" date="2017-04" db="EMBL/GenBank/DDBJ databases">
        <title>Population genomics of picophytoplankton unveils novel chromosome hypervariability.</title>
        <authorList>
            <consortium name="DOE Joint Genome Institute"/>
            <person name="Blanc-Mathieu R."/>
            <person name="Krasovec M."/>
            <person name="Hebrard M."/>
            <person name="Yau S."/>
            <person name="Desgranges E."/>
            <person name="Martin J."/>
            <person name="Schackwitz W."/>
            <person name="Kuo A."/>
            <person name="Salin G."/>
            <person name="Donnadieu C."/>
            <person name="Desdevises Y."/>
            <person name="Sanchez-Ferandin S."/>
            <person name="Moreau H."/>
            <person name="Rivals E."/>
            <person name="Grigoriev I.V."/>
            <person name="Grimsley N."/>
            <person name="Eyre-Walker A."/>
            <person name="Piganeau G."/>
        </authorList>
    </citation>
    <scope>NUCLEOTIDE SEQUENCE [LARGE SCALE GENOMIC DNA]</scope>
    <source>
        <strain evidence="2">RCC 1115</strain>
    </source>
</reference>
<dbReference type="InParanoid" id="Q01GP7"/>
<keyword evidence="3" id="KW-1185">Reference proteome</keyword>
<accession>Q01GP7</accession>
<dbReference type="OrthoDB" id="498316at2759"/>
<accession>A0A454XKX9</accession>
<dbReference type="GeneID" id="9834713"/>
<evidence type="ECO:0000313" key="3">
    <source>
        <dbReference type="Proteomes" id="UP000009170"/>
    </source>
</evidence>
<protein>
    <submittedName>
        <fullName evidence="1">Unnamed product</fullName>
    </submittedName>
</protein>
<proteinExistence type="predicted"/>
<evidence type="ECO:0000313" key="1">
    <source>
        <dbReference type="EMBL" id="CAL50097.1"/>
    </source>
</evidence>
<dbReference type="AlphaFoldDB" id="Q01GP7"/>
<sequence length="221" mass="24648">MRSLAPSRASLPRLNRARARARIQVASTSESSTIREASVRVILQLDDGALRQLAQSVEGRRVRDEIALDDLARRVRALRDALPRSCAARVFELVIERPGLVCDGGAAQGRGVARCVEKLGGTEEMERLCAECAPGFAHVLWRLGFLDTAFDECERALREWIRGEEGWHRVFTNRIASEYGYLAMMSRVETKSMGGNGVVFRNVKTGESVAFRRNERLTDGQ</sequence>
<evidence type="ECO:0000313" key="2">
    <source>
        <dbReference type="EMBL" id="OUS42788.1"/>
    </source>
</evidence>
<dbReference type="EMBL" id="CAID01000001">
    <property type="protein sequence ID" value="CAL50097.1"/>
    <property type="molecule type" value="Genomic_DNA"/>
</dbReference>
<gene>
    <name evidence="2" type="ORF">BE221DRAFT_62425</name>
    <name evidence="1" type="ORF">OT_ostta01g01870</name>
</gene>
<accession>A0A1Y5HZS6</accession>
<name>Q01GP7_OSTTA</name>
<dbReference type="KEGG" id="ota:OT_ostta01g01870"/>
<reference evidence="1" key="2">
    <citation type="journal article" date="2014" name="BMC Genomics">
        <title>An improved genome of the model marine alga Ostreococcus tauri unfolds by assessing Illumina de novo assemblies.</title>
        <authorList>
            <person name="Blanc-Mathieu R."/>
            <person name="Verhelst B."/>
            <person name="Derelle E."/>
            <person name="Rombauts S."/>
            <person name="Bouget F.Y."/>
            <person name="Carre I."/>
            <person name="Chateau A."/>
            <person name="Eyre-Walker A."/>
            <person name="Grimsley N."/>
            <person name="Moreau H."/>
            <person name="Piegu B."/>
            <person name="Rivals E."/>
            <person name="Schackwitz W."/>
            <person name="Van de Peer Y."/>
            <person name="Piganeau G."/>
        </authorList>
    </citation>
    <scope>NUCLEOTIDE SEQUENCE</scope>
    <source>
        <strain evidence="1">RCC4221</strain>
    </source>
</reference>
<dbReference type="Proteomes" id="UP000195557">
    <property type="component" value="Unassembled WGS sequence"/>
</dbReference>
<organism evidence="1 3">
    <name type="scientific">Ostreococcus tauri</name>
    <name type="common">Marine green alga</name>
    <dbReference type="NCBI Taxonomy" id="70448"/>
    <lineage>
        <taxon>Eukaryota</taxon>
        <taxon>Viridiplantae</taxon>
        <taxon>Chlorophyta</taxon>
        <taxon>Mamiellophyceae</taxon>
        <taxon>Mamiellales</taxon>
        <taxon>Bathycoccaceae</taxon>
        <taxon>Ostreococcus</taxon>
    </lineage>
</organism>